<dbReference type="EC" id="2.1.1.220" evidence="1"/>
<organism evidence="5 6">
    <name type="scientific">Phyllosticta citriasiana</name>
    <dbReference type="NCBI Taxonomy" id="595635"/>
    <lineage>
        <taxon>Eukaryota</taxon>
        <taxon>Fungi</taxon>
        <taxon>Dikarya</taxon>
        <taxon>Ascomycota</taxon>
        <taxon>Pezizomycotina</taxon>
        <taxon>Dothideomycetes</taxon>
        <taxon>Dothideomycetes incertae sedis</taxon>
        <taxon>Botryosphaeriales</taxon>
        <taxon>Phyllostictaceae</taxon>
        <taxon>Phyllosticta</taxon>
    </lineage>
</organism>
<dbReference type="SUPFAM" id="SSF53335">
    <property type="entry name" value="S-adenosyl-L-methionine-dependent methyltransferases"/>
    <property type="match status" value="1"/>
</dbReference>
<dbReference type="PROSITE" id="PS51620">
    <property type="entry name" value="SAM_TRM61"/>
    <property type="match status" value="1"/>
</dbReference>
<evidence type="ECO:0000256" key="4">
    <source>
        <dbReference type="SAM" id="MobiDB-lite"/>
    </source>
</evidence>
<dbReference type="EMBL" id="JBBPHU010000008">
    <property type="protein sequence ID" value="KAK7514527.1"/>
    <property type="molecule type" value="Genomic_DNA"/>
</dbReference>
<evidence type="ECO:0000256" key="2">
    <source>
        <dbReference type="ARBA" id="ARBA00015963"/>
    </source>
</evidence>
<feature type="region of interest" description="Disordered" evidence="4">
    <location>
        <begin position="384"/>
        <end position="418"/>
    </location>
</feature>
<reference evidence="5 6" key="1">
    <citation type="submission" date="2024-04" db="EMBL/GenBank/DDBJ databases">
        <title>Phyllosticta paracitricarpa is synonymous to the EU quarantine fungus P. citricarpa based on phylogenomic analyses.</title>
        <authorList>
            <consortium name="Lawrence Berkeley National Laboratory"/>
            <person name="Van Ingen-Buijs V.A."/>
            <person name="Van Westerhoven A.C."/>
            <person name="Haridas S."/>
            <person name="Skiadas P."/>
            <person name="Martin F."/>
            <person name="Groenewald J.Z."/>
            <person name="Crous P.W."/>
            <person name="Seidl M.F."/>
        </authorList>
    </citation>
    <scope>NUCLEOTIDE SEQUENCE [LARGE SCALE GENOMIC DNA]</scope>
    <source>
        <strain evidence="5 6">CBS 123371</strain>
    </source>
</reference>
<evidence type="ECO:0000313" key="5">
    <source>
        <dbReference type="EMBL" id="KAK7514527.1"/>
    </source>
</evidence>
<evidence type="ECO:0000256" key="1">
    <source>
        <dbReference type="ARBA" id="ARBA00012796"/>
    </source>
</evidence>
<dbReference type="InterPro" id="IPR014816">
    <property type="entry name" value="tRNA_MeTrfase_Gcd14"/>
</dbReference>
<feature type="region of interest" description="Disordered" evidence="4">
    <location>
        <begin position="454"/>
        <end position="476"/>
    </location>
</feature>
<dbReference type="Gene3D" id="3.10.330.20">
    <property type="match status" value="1"/>
</dbReference>
<dbReference type="InterPro" id="IPR029063">
    <property type="entry name" value="SAM-dependent_MTases_sf"/>
</dbReference>
<proteinExistence type="predicted"/>
<name>A0ABR1KGF5_9PEZI</name>
<gene>
    <name evidence="5" type="ORF">IWZ03DRAFT_380862</name>
</gene>
<keyword evidence="6" id="KW-1185">Reference proteome</keyword>
<feature type="compositionally biased region" description="Acidic residues" evidence="4">
    <location>
        <begin position="184"/>
        <end position="193"/>
    </location>
</feature>
<feature type="region of interest" description="Disordered" evidence="4">
    <location>
        <begin position="171"/>
        <end position="206"/>
    </location>
</feature>
<dbReference type="Gene3D" id="3.40.50.150">
    <property type="entry name" value="Vaccinia Virus protein VP39"/>
    <property type="match status" value="1"/>
</dbReference>
<feature type="compositionally biased region" description="Basic and acidic residues" evidence="4">
    <location>
        <begin position="391"/>
        <end position="400"/>
    </location>
</feature>
<dbReference type="Proteomes" id="UP001363622">
    <property type="component" value="Unassembled WGS sequence"/>
</dbReference>
<dbReference type="PANTHER" id="PTHR12133:SF1">
    <property type="entry name" value="TRNA (ADENINE(58)-N(1))-METHYLTRANSFERASE, MITOCHONDRIAL"/>
    <property type="match status" value="1"/>
</dbReference>
<dbReference type="PANTHER" id="PTHR12133">
    <property type="entry name" value="TRNA (ADENINE(58)-N(1))-METHYLTRANSFERASE"/>
    <property type="match status" value="1"/>
</dbReference>
<accession>A0ABR1KGF5</accession>
<sequence>MLAAHRPTWRPLRLSVCRQCLRSLSSRPGPRQFAEGDVVLLRDKKKPDNDGILTYALKSGSQVRQTSFAGRPITHDEIIGKRPRDVINTTRTSFRLHEPTLEEYVRLSPRIATPIYHDDANAIVGLLDIHVDPPSLENASLPPLEVLEAGTGHGAVTLHLARAIHAANPPLPKASEAVHSPPDAAEDASEDATYDSPLAESSNEDTFEAWKKKRRAVVHTVEAKRRNMVHARQIVKHFRHGLYARHVDFHLGDVTQWIESRLEIMPKSQSSDPSAEEPEPFLSRVFLDLPASDDHLPAVARALQVDGILAVFNPSITQIADCVKVIKESRLPLALEHVAELRGSQTARPWDIKLLKEEKAAKTTSGAMADNVSFQKQLAKANEWNDDTNEAEPKTEEHTPEAPSVEVESAQENQDGLSIESATSEKWRVVCRPKLTTVNIGGFVGIFRKISYDGQRQERAPVPGRESLEDLNPNNE</sequence>
<evidence type="ECO:0000313" key="6">
    <source>
        <dbReference type="Proteomes" id="UP001363622"/>
    </source>
</evidence>
<evidence type="ECO:0000256" key="3">
    <source>
        <dbReference type="ARBA" id="ARBA00033309"/>
    </source>
</evidence>
<comment type="caution">
    <text evidence="5">The sequence shown here is derived from an EMBL/GenBank/DDBJ whole genome shotgun (WGS) entry which is preliminary data.</text>
</comment>
<protein>
    <recommendedName>
        <fullName evidence="2">tRNA (adenine(58)-N(1))-methyltransferase catalytic subunit TRM61</fullName>
        <ecNumber evidence="1">2.1.1.220</ecNumber>
    </recommendedName>
    <alternativeName>
        <fullName evidence="3">tRNA(m1A58)-methyltransferase subunit TRM61</fullName>
    </alternativeName>
</protein>